<evidence type="ECO:0000256" key="1">
    <source>
        <dbReference type="ARBA" id="ARBA00010424"/>
    </source>
</evidence>
<keyword evidence="3" id="KW-1185">Reference proteome</keyword>
<dbReference type="EMBL" id="JBHTBW010000019">
    <property type="protein sequence ID" value="MFC7440949.1"/>
    <property type="molecule type" value="Genomic_DNA"/>
</dbReference>
<dbReference type="Proteomes" id="UP001596500">
    <property type="component" value="Unassembled WGS sequence"/>
</dbReference>
<dbReference type="SUPFAM" id="SSF102110">
    <property type="entry name" value="(2r)-phospho-3-sulfolactate synthase ComA"/>
    <property type="match status" value="1"/>
</dbReference>
<dbReference type="GO" id="GO:0043817">
    <property type="term" value="F:phosphosulfolactate synthase activity"/>
    <property type="evidence" value="ECO:0007669"/>
    <property type="project" value="UniProtKB-EC"/>
</dbReference>
<keyword evidence="2" id="KW-0456">Lyase</keyword>
<dbReference type="InterPro" id="IPR003830">
    <property type="entry name" value="ComA_synth"/>
</dbReference>
<protein>
    <submittedName>
        <fullName evidence="2">Phosphosulfolactate synthase</fullName>
        <ecNumber evidence="2">4.4.1.19</ecNumber>
    </submittedName>
</protein>
<dbReference type="PANTHER" id="PTHR48413:SF1">
    <property type="entry name" value="PROTEIN HEAT-STRESS-ASSOCIATED 32"/>
    <property type="match status" value="1"/>
</dbReference>
<dbReference type="RefSeq" id="WP_379864229.1">
    <property type="nucleotide sequence ID" value="NZ_JBHTBW010000019.1"/>
</dbReference>
<comment type="caution">
    <text evidence="2">The sequence shown here is derived from an EMBL/GenBank/DDBJ whole genome shotgun (WGS) entry which is preliminary data.</text>
</comment>
<dbReference type="InterPro" id="IPR013785">
    <property type="entry name" value="Aldolase_TIM"/>
</dbReference>
<name>A0ABW2RIV0_9BACL</name>
<dbReference type="InterPro" id="IPR036112">
    <property type="entry name" value="ComA_synth_sf"/>
</dbReference>
<dbReference type="PANTHER" id="PTHR48413">
    <property type="match status" value="1"/>
</dbReference>
<dbReference type="EC" id="4.4.1.19" evidence="2"/>
<evidence type="ECO:0000313" key="2">
    <source>
        <dbReference type="EMBL" id="MFC7440949.1"/>
    </source>
</evidence>
<evidence type="ECO:0000313" key="3">
    <source>
        <dbReference type="Proteomes" id="UP001596500"/>
    </source>
</evidence>
<reference evidence="3" key="1">
    <citation type="journal article" date="2019" name="Int. J. Syst. Evol. Microbiol.">
        <title>The Global Catalogue of Microorganisms (GCM) 10K type strain sequencing project: providing services to taxonomists for standard genome sequencing and annotation.</title>
        <authorList>
            <consortium name="The Broad Institute Genomics Platform"/>
            <consortium name="The Broad Institute Genome Sequencing Center for Infectious Disease"/>
            <person name="Wu L."/>
            <person name="Ma J."/>
        </authorList>
    </citation>
    <scope>NUCLEOTIDE SEQUENCE [LARGE SCALE GENOMIC DNA]</scope>
    <source>
        <strain evidence="3">CGMCC 1.12942</strain>
    </source>
</reference>
<organism evidence="2 3">
    <name type="scientific">Laceyella putida</name>
    <dbReference type="NCBI Taxonomy" id="110101"/>
    <lineage>
        <taxon>Bacteria</taxon>
        <taxon>Bacillati</taxon>
        <taxon>Bacillota</taxon>
        <taxon>Bacilli</taxon>
        <taxon>Bacillales</taxon>
        <taxon>Thermoactinomycetaceae</taxon>
        <taxon>Laceyella</taxon>
    </lineage>
</organism>
<dbReference type="Gene3D" id="3.20.20.70">
    <property type="entry name" value="Aldolase class I"/>
    <property type="match status" value="1"/>
</dbReference>
<sequence>MEKKDLWQALADLSGTRADNAKPRSTGCTMVIDKGLGLSAYQDLLQLSGEYIDFIKLAFGTAAITPRHILEQKITLAKQYQIQLYLGGTFFEIACSRHKVNEYFQMLRHLKLDWIEISDGTITIPAKTRFQLIQQARRANLHVITEIGKKENGYHPTVAEFVSLFEQDRQAGAAYVIMESRDSGKNIGMYDHDGNLDQDFLEKLAERIPIQYVIWEAPQVKQQAQLIKRLGNYVNLGNIQACDVISLESLRRGLRADTFSLFQFPTGN</sequence>
<comment type="similarity">
    <text evidence="1">Belongs to the phosphosulfolactate synthase family.</text>
</comment>
<dbReference type="Pfam" id="PF02679">
    <property type="entry name" value="ComA"/>
    <property type="match status" value="1"/>
</dbReference>
<gene>
    <name evidence="2" type="ORF">ACFQNG_07255</name>
</gene>
<proteinExistence type="inferred from homology"/>
<accession>A0ABW2RIV0</accession>